<organism evidence="2 3">
    <name type="scientific">Linum trigynum</name>
    <dbReference type="NCBI Taxonomy" id="586398"/>
    <lineage>
        <taxon>Eukaryota</taxon>
        <taxon>Viridiplantae</taxon>
        <taxon>Streptophyta</taxon>
        <taxon>Embryophyta</taxon>
        <taxon>Tracheophyta</taxon>
        <taxon>Spermatophyta</taxon>
        <taxon>Magnoliopsida</taxon>
        <taxon>eudicotyledons</taxon>
        <taxon>Gunneridae</taxon>
        <taxon>Pentapetalae</taxon>
        <taxon>rosids</taxon>
        <taxon>fabids</taxon>
        <taxon>Malpighiales</taxon>
        <taxon>Linaceae</taxon>
        <taxon>Linum</taxon>
    </lineage>
</organism>
<dbReference type="CDD" id="cd22160">
    <property type="entry name" value="F-box_AtFBL13-like"/>
    <property type="match status" value="1"/>
</dbReference>
<gene>
    <name evidence="2" type="ORF">LTRI10_LOCUS44929</name>
</gene>
<protein>
    <recommendedName>
        <fullName evidence="1">F-box domain-containing protein</fullName>
    </recommendedName>
</protein>
<evidence type="ECO:0000259" key="1">
    <source>
        <dbReference type="Pfam" id="PF00646"/>
    </source>
</evidence>
<dbReference type="InterPro" id="IPR053781">
    <property type="entry name" value="F-box_AtFBL13-like"/>
</dbReference>
<dbReference type="InterPro" id="IPR055294">
    <property type="entry name" value="FBL60-like"/>
</dbReference>
<dbReference type="SUPFAM" id="SSF81383">
    <property type="entry name" value="F-box domain"/>
    <property type="match status" value="1"/>
</dbReference>
<name>A0AAV2G374_9ROSI</name>
<dbReference type="PANTHER" id="PTHR31293">
    <property type="entry name" value="RNI-LIKE SUPERFAMILY PROTEIN"/>
    <property type="match status" value="1"/>
</dbReference>
<dbReference type="EMBL" id="OZ034821">
    <property type="protein sequence ID" value="CAL1405123.1"/>
    <property type="molecule type" value="Genomic_DNA"/>
</dbReference>
<dbReference type="Proteomes" id="UP001497516">
    <property type="component" value="Chromosome 8"/>
</dbReference>
<dbReference type="Pfam" id="PF00646">
    <property type="entry name" value="F-box"/>
    <property type="match status" value="1"/>
</dbReference>
<dbReference type="InterPro" id="IPR036047">
    <property type="entry name" value="F-box-like_dom_sf"/>
</dbReference>
<dbReference type="AlphaFoldDB" id="A0AAV2G374"/>
<sequence length="121" mass="13826">MNNDGELVKAGKRHRETTTTDRLTHLPEPILYHILSFLDTKCAVQTSVLSRAWNRTWKHVPVLNLDRGSFHLATKFHAFVTKVLSLRYDLKLRKVVYFDGDGRLPAKGGKSKASRILQVLD</sequence>
<keyword evidence="3" id="KW-1185">Reference proteome</keyword>
<feature type="domain" description="F-box" evidence="1">
    <location>
        <begin position="23"/>
        <end position="62"/>
    </location>
</feature>
<proteinExistence type="predicted"/>
<evidence type="ECO:0000313" key="3">
    <source>
        <dbReference type="Proteomes" id="UP001497516"/>
    </source>
</evidence>
<reference evidence="2 3" key="1">
    <citation type="submission" date="2024-04" db="EMBL/GenBank/DDBJ databases">
        <authorList>
            <person name="Fracassetti M."/>
        </authorList>
    </citation>
    <scope>NUCLEOTIDE SEQUENCE [LARGE SCALE GENOMIC DNA]</scope>
</reference>
<evidence type="ECO:0000313" key="2">
    <source>
        <dbReference type="EMBL" id="CAL1405123.1"/>
    </source>
</evidence>
<accession>A0AAV2G374</accession>
<dbReference type="InterPro" id="IPR001810">
    <property type="entry name" value="F-box_dom"/>
</dbReference>
<dbReference type="PANTHER" id="PTHR31293:SF12">
    <property type="entry name" value="RNI-LIKE SUPERFAMILY PROTEIN"/>
    <property type="match status" value="1"/>
</dbReference>
<dbReference type="Gene3D" id="1.20.1280.50">
    <property type="match status" value="1"/>
</dbReference>